<reference evidence="4 5" key="1">
    <citation type="submission" date="2023-10" db="EMBL/GenBank/DDBJ databases">
        <title>Whole Genome based description of the genera Actinobaculum and Actinotignum reveals a complex phylogenetic relationship within the species included in the genus Actinotignum.</title>
        <authorList>
            <person name="Jensen C.S."/>
            <person name="Dargis R."/>
            <person name="Kemp M."/>
            <person name="Christensen J.J."/>
        </authorList>
    </citation>
    <scope>NUCLEOTIDE SEQUENCE</scope>
    <source>
        <strain evidence="4">SLA_B511</strain>
        <strain evidence="3 5">SLA_B974</strain>
    </source>
</reference>
<feature type="transmembrane region" description="Helical" evidence="2">
    <location>
        <begin position="98"/>
        <end position="120"/>
    </location>
</feature>
<name>A0AAW9HRG0_9ACTO</name>
<dbReference type="EMBL" id="JAWNGC010000006">
    <property type="protein sequence ID" value="MDY5155252.1"/>
    <property type="molecule type" value="Genomic_DNA"/>
</dbReference>
<evidence type="ECO:0000313" key="5">
    <source>
        <dbReference type="Proteomes" id="UP001275049"/>
    </source>
</evidence>
<feature type="transmembrane region" description="Helical" evidence="2">
    <location>
        <begin position="70"/>
        <end position="92"/>
    </location>
</feature>
<gene>
    <name evidence="4" type="ORF">R6G80_05870</name>
    <name evidence="3" type="ORF">R6G86_03920</name>
</gene>
<keyword evidence="5" id="KW-1185">Reference proteome</keyword>
<organism evidence="4 6">
    <name type="scientific">Actinotignum urinale</name>
    <dbReference type="NCBI Taxonomy" id="190146"/>
    <lineage>
        <taxon>Bacteria</taxon>
        <taxon>Bacillati</taxon>
        <taxon>Actinomycetota</taxon>
        <taxon>Actinomycetes</taxon>
        <taxon>Actinomycetales</taxon>
        <taxon>Actinomycetaceae</taxon>
        <taxon>Actinotignum</taxon>
    </lineage>
</organism>
<evidence type="ECO:0008006" key="7">
    <source>
        <dbReference type="Google" id="ProtNLM"/>
    </source>
</evidence>
<dbReference type="AlphaFoldDB" id="A0AAW9HRG0"/>
<keyword evidence="2" id="KW-0812">Transmembrane</keyword>
<dbReference type="Proteomes" id="UP001275049">
    <property type="component" value="Unassembled WGS sequence"/>
</dbReference>
<evidence type="ECO:0000313" key="3">
    <source>
        <dbReference type="EMBL" id="MDY5132892.1"/>
    </source>
</evidence>
<sequence length="186" mass="20416">MTHTEANPQDFGGEDGTPSSKNSMEPNSLRYGRGDEITKNNFMERNLPGSEDAVRAPSKIMTDTMLIRKAGWWSCVGTLVCCVASVVGALMFCSEFVLPFAYGCVMVLVLNCVTILTASWKLTGSAGALVPYVLKMILVGVMCVTARWHFHLFMKPVLGIFVLCFLISLVVQTFILMLGCVEDLEM</sequence>
<evidence type="ECO:0000313" key="4">
    <source>
        <dbReference type="EMBL" id="MDY5155252.1"/>
    </source>
</evidence>
<evidence type="ECO:0000313" key="6">
    <source>
        <dbReference type="Proteomes" id="UP001281731"/>
    </source>
</evidence>
<feature type="transmembrane region" description="Helical" evidence="2">
    <location>
        <begin position="156"/>
        <end position="181"/>
    </location>
</feature>
<feature type="compositionally biased region" description="Polar residues" evidence="1">
    <location>
        <begin position="17"/>
        <end position="26"/>
    </location>
</feature>
<feature type="region of interest" description="Disordered" evidence="1">
    <location>
        <begin position="1"/>
        <end position="34"/>
    </location>
</feature>
<accession>A0AAW9HRG0</accession>
<evidence type="ECO:0000256" key="1">
    <source>
        <dbReference type="SAM" id="MobiDB-lite"/>
    </source>
</evidence>
<dbReference type="EMBL" id="JAWNGA010000005">
    <property type="protein sequence ID" value="MDY5132892.1"/>
    <property type="molecule type" value="Genomic_DNA"/>
</dbReference>
<dbReference type="RefSeq" id="WP_022866411.1">
    <property type="nucleotide sequence ID" value="NZ_CAMYCL010000008.1"/>
</dbReference>
<dbReference type="Proteomes" id="UP001281731">
    <property type="component" value="Unassembled WGS sequence"/>
</dbReference>
<comment type="caution">
    <text evidence="4">The sequence shown here is derived from an EMBL/GenBank/DDBJ whole genome shotgun (WGS) entry which is preliminary data.</text>
</comment>
<evidence type="ECO:0000256" key="2">
    <source>
        <dbReference type="SAM" id="Phobius"/>
    </source>
</evidence>
<feature type="transmembrane region" description="Helical" evidence="2">
    <location>
        <begin position="132"/>
        <end position="150"/>
    </location>
</feature>
<keyword evidence="2" id="KW-0472">Membrane</keyword>
<proteinExistence type="predicted"/>
<protein>
    <recommendedName>
        <fullName evidence="7">ATP synthase subunit I</fullName>
    </recommendedName>
</protein>
<keyword evidence="2" id="KW-1133">Transmembrane helix</keyword>